<dbReference type="FunFam" id="3.40.50.300:FF:003539">
    <property type="entry name" value="ADP-ribosylation factor 1"/>
    <property type="match status" value="1"/>
</dbReference>
<evidence type="ECO:0000256" key="8">
    <source>
        <dbReference type="ARBA" id="ARBA00023034"/>
    </source>
</evidence>
<evidence type="ECO:0000256" key="2">
    <source>
        <dbReference type="ARBA" id="ARBA00010290"/>
    </source>
</evidence>
<keyword evidence="12" id="KW-0460">Magnesium</keyword>
<dbReference type="NCBIfam" id="TIGR00231">
    <property type="entry name" value="small_GTP"/>
    <property type="match status" value="1"/>
</dbReference>
<dbReference type="PRINTS" id="PR00328">
    <property type="entry name" value="SAR1GTPBP"/>
</dbReference>
<dbReference type="GO" id="GO:0005794">
    <property type="term" value="C:Golgi apparatus"/>
    <property type="evidence" value="ECO:0007669"/>
    <property type="project" value="UniProtKB-SubCell"/>
</dbReference>
<sequence length="177" mass="20133">MGLTLSLFQRLWLSKEVRILMVGLDGAGKTTMLYKLKLGELVTTIPTIGFNVETVKYKSISFNVWDVGGQDRLRPLWKHYYANANGIIFVIDSNDIDRIADARNELQHLMLEEELRDASLLILANKQDLPNAMKPAEIIDKLRLNDLKSRKWYLQSACATTGDGLYEGLDWFVKALS</sequence>
<keyword evidence="9 11" id="KW-0342">GTP-binding</keyword>
<reference evidence="15 16" key="1">
    <citation type="submission" date="2016-07" db="EMBL/GenBank/DDBJ databases">
        <title>Pervasive Adenine N6-methylation of Active Genes in Fungi.</title>
        <authorList>
            <consortium name="DOE Joint Genome Institute"/>
            <person name="Mondo S.J."/>
            <person name="Dannebaum R.O."/>
            <person name="Kuo R.C."/>
            <person name="Labutti K."/>
            <person name="Haridas S."/>
            <person name="Kuo A."/>
            <person name="Salamov A."/>
            <person name="Ahrendt S.R."/>
            <person name="Lipzen A."/>
            <person name="Sullivan W."/>
            <person name="Andreopoulos W.B."/>
            <person name="Clum A."/>
            <person name="Lindquist E."/>
            <person name="Daum C."/>
            <person name="Ramamoorthy G.K."/>
            <person name="Gryganskyi A."/>
            <person name="Culley D."/>
            <person name="Magnuson J.K."/>
            <person name="James T.Y."/>
            <person name="O'Malley M.A."/>
            <person name="Stajich J.E."/>
            <person name="Spatafora J.W."/>
            <person name="Visel A."/>
            <person name="Grigoriev I.V."/>
        </authorList>
    </citation>
    <scope>NUCLEOTIDE SEQUENCE [LARGE SCALE GENOMIC DNA]</scope>
    <source>
        <strain evidence="15 16">JEL800</strain>
    </source>
</reference>
<comment type="similarity">
    <text evidence="2 13">Belongs to the small GTPase superfamily. Arf family.</text>
</comment>
<dbReference type="InterPro" id="IPR027417">
    <property type="entry name" value="P-loop_NTPase"/>
</dbReference>
<feature type="binding site" evidence="11">
    <location>
        <begin position="23"/>
        <end position="30"/>
    </location>
    <ligand>
        <name>GTP</name>
        <dbReference type="ChEBI" id="CHEBI:37565"/>
    </ligand>
</feature>
<evidence type="ECO:0000256" key="14">
    <source>
        <dbReference type="RuleBase" id="RU369003"/>
    </source>
</evidence>
<keyword evidence="4 14" id="KW-0519">Myristate</keyword>
<comment type="function">
    <text evidence="14">GTP-binding protein involved in protein trafficking; modulates vesicle budding and uncoating within the Golgi apparatus.</text>
</comment>
<dbReference type="CDD" id="cd04150">
    <property type="entry name" value="Arf1_5_like"/>
    <property type="match status" value="1"/>
</dbReference>
<evidence type="ECO:0000256" key="5">
    <source>
        <dbReference type="ARBA" id="ARBA00022741"/>
    </source>
</evidence>
<keyword evidence="10 14" id="KW-0449">Lipoprotein</keyword>
<dbReference type="SUPFAM" id="SSF52540">
    <property type="entry name" value="P-loop containing nucleoside triphosphate hydrolases"/>
    <property type="match status" value="1"/>
</dbReference>
<proteinExistence type="inferred from homology"/>
<keyword evidence="5 11" id="KW-0547">Nucleotide-binding</keyword>
<accession>A0A1Y2CLB9</accession>
<dbReference type="GO" id="GO:0046872">
    <property type="term" value="F:metal ion binding"/>
    <property type="evidence" value="ECO:0007669"/>
    <property type="project" value="UniProtKB-KW"/>
</dbReference>
<dbReference type="InterPro" id="IPR006689">
    <property type="entry name" value="Small_GTPase_ARF/SAR"/>
</dbReference>
<dbReference type="EMBL" id="MCGO01000013">
    <property type="protein sequence ID" value="ORY47818.1"/>
    <property type="molecule type" value="Genomic_DNA"/>
</dbReference>
<organism evidence="15 16">
    <name type="scientific">Rhizoclosmatium globosum</name>
    <dbReference type="NCBI Taxonomy" id="329046"/>
    <lineage>
        <taxon>Eukaryota</taxon>
        <taxon>Fungi</taxon>
        <taxon>Fungi incertae sedis</taxon>
        <taxon>Chytridiomycota</taxon>
        <taxon>Chytridiomycota incertae sedis</taxon>
        <taxon>Chytridiomycetes</taxon>
        <taxon>Chytridiales</taxon>
        <taxon>Chytriomycetaceae</taxon>
        <taxon>Rhizoclosmatium</taxon>
    </lineage>
</organism>
<keyword evidence="7 14" id="KW-0653">Protein transport</keyword>
<evidence type="ECO:0000256" key="10">
    <source>
        <dbReference type="ARBA" id="ARBA00023288"/>
    </source>
</evidence>
<dbReference type="Proteomes" id="UP000193642">
    <property type="component" value="Unassembled WGS sequence"/>
</dbReference>
<evidence type="ECO:0000256" key="4">
    <source>
        <dbReference type="ARBA" id="ARBA00022707"/>
    </source>
</evidence>
<feature type="binding site" evidence="11">
    <location>
        <position position="69"/>
    </location>
    <ligand>
        <name>GTP</name>
        <dbReference type="ChEBI" id="CHEBI:37565"/>
    </ligand>
</feature>
<evidence type="ECO:0000256" key="1">
    <source>
        <dbReference type="ARBA" id="ARBA00004555"/>
    </source>
</evidence>
<evidence type="ECO:0000313" key="16">
    <source>
        <dbReference type="Proteomes" id="UP000193642"/>
    </source>
</evidence>
<keyword evidence="3 14" id="KW-0813">Transport</keyword>
<feature type="binding site" evidence="12">
    <location>
        <position position="30"/>
    </location>
    <ligand>
        <name>Mg(2+)</name>
        <dbReference type="ChEBI" id="CHEBI:18420"/>
    </ligand>
</feature>
<dbReference type="InterPro" id="IPR045872">
    <property type="entry name" value="Arf1-5-like"/>
</dbReference>
<keyword evidence="6 14" id="KW-0931">ER-Golgi transport</keyword>
<dbReference type="InterPro" id="IPR024156">
    <property type="entry name" value="Small_GTPase_ARF"/>
</dbReference>
<dbReference type="SMART" id="SM00175">
    <property type="entry name" value="RAB"/>
    <property type="match status" value="1"/>
</dbReference>
<keyword evidence="16" id="KW-1185">Reference proteome</keyword>
<evidence type="ECO:0000256" key="6">
    <source>
        <dbReference type="ARBA" id="ARBA00022892"/>
    </source>
</evidence>
<dbReference type="PANTHER" id="PTHR11711">
    <property type="entry name" value="ADP RIBOSYLATION FACTOR-RELATED"/>
    <property type="match status" value="1"/>
</dbReference>
<protein>
    <recommendedName>
        <fullName evidence="14">ADP-ribosylation factor</fullName>
    </recommendedName>
</protein>
<comment type="caution">
    <text evidence="15">The sequence shown here is derived from an EMBL/GenBank/DDBJ whole genome shotgun (WGS) entry which is preliminary data.</text>
</comment>
<dbReference type="Gene3D" id="3.40.50.300">
    <property type="entry name" value="P-loop containing nucleotide triphosphate hydrolases"/>
    <property type="match status" value="1"/>
</dbReference>
<feature type="binding site" evidence="12">
    <location>
        <position position="47"/>
    </location>
    <ligand>
        <name>Mg(2+)</name>
        <dbReference type="ChEBI" id="CHEBI:18420"/>
    </ligand>
</feature>
<evidence type="ECO:0000313" key="15">
    <source>
        <dbReference type="EMBL" id="ORY47818.1"/>
    </source>
</evidence>
<dbReference type="OrthoDB" id="2120950at2759"/>
<dbReference type="GO" id="GO:0003924">
    <property type="term" value="F:GTPase activity"/>
    <property type="evidence" value="ECO:0007669"/>
    <property type="project" value="UniProtKB-UniRule"/>
</dbReference>
<dbReference type="GO" id="GO:0015031">
    <property type="term" value="P:protein transport"/>
    <property type="evidence" value="ECO:0007669"/>
    <property type="project" value="UniProtKB-KW"/>
</dbReference>
<dbReference type="AlphaFoldDB" id="A0A1Y2CLB9"/>
<evidence type="ECO:0000256" key="7">
    <source>
        <dbReference type="ARBA" id="ARBA00022927"/>
    </source>
</evidence>
<evidence type="ECO:0000256" key="3">
    <source>
        <dbReference type="ARBA" id="ARBA00022448"/>
    </source>
</evidence>
<dbReference type="STRING" id="329046.A0A1Y2CLB9"/>
<dbReference type="GO" id="GO:0016192">
    <property type="term" value="P:vesicle-mediated transport"/>
    <property type="evidence" value="ECO:0007669"/>
    <property type="project" value="UniProtKB-UniRule"/>
</dbReference>
<dbReference type="SMART" id="SM00177">
    <property type="entry name" value="ARF"/>
    <property type="match status" value="1"/>
</dbReference>
<keyword evidence="12" id="KW-0479">Metal-binding</keyword>
<feature type="binding site" evidence="11">
    <location>
        <begin position="125"/>
        <end position="128"/>
    </location>
    <ligand>
        <name>GTP</name>
        <dbReference type="ChEBI" id="CHEBI:37565"/>
    </ligand>
</feature>
<dbReference type="SMART" id="SM00178">
    <property type="entry name" value="SAR"/>
    <property type="match status" value="1"/>
</dbReference>
<dbReference type="GO" id="GO:0005525">
    <property type="term" value="F:GTP binding"/>
    <property type="evidence" value="ECO:0007669"/>
    <property type="project" value="UniProtKB-UniRule"/>
</dbReference>
<gene>
    <name evidence="15" type="ORF">BCR33DRAFT_79796</name>
</gene>
<comment type="subcellular location">
    <subcellularLocation>
        <location evidence="1 14">Golgi apparatus</location>
    </subcellularLocation>
</comment>
<evidence type="ECO:0000256" key="9">
    <source>
        <dbReference type="ARBA" id="ARBA00023134"/>
    </source>
</evidence>
<dbReference type="PROSITE" id="PS51417">
    <property type="entry name" value="ARF"/>
    <property type="match status" value="1"/>
</dbReference>
<evidence type="ECO:0000256" key="13">
    <source>
        <dbReference type="RuleBase" id="RU003925"/>
    </source>
</evidence>
<evidence type="ECO:0000256" key="11">
    <source>
        <dbReference type="PIRSR" id="PIRSR606689-1"/>
    </source>
</evidence>
<evidence type="ECO:0000256" key="12">
    <source>
        <dbReference type="PIRSR" id="PIRSR606689-2"/>
    </source>
</evidence>
<dbReference type="Pfam" id="PF00025">
    <property type="entry name" value="Arf"/>
    <property type="match status" value="1"/>
</dbReference>
<name>A0A1Y2CLB9_9FUNG</name>
<dbReference type="InterPro" id="IPR005225">
    <property type="entry name" value="Small_GTP-bd"/>
</dbReference>
<keyword evidence="8 14" id="KW-0333">Golgi apparatus</keyword>